<evidence type="ECO:0000313" key="15">
    <source>
        <dbReference type="EMBL" id="EDV93761.1"/>
    </source>
</evidence>
<reference evidence="15 16" key="1">
    <citation type="journal article" date="2007" name="Nature">
        <title>Evolution of genes and genomes on the Drosophila phylogeny.</title>
        <authorList>
            <consortium name="Drosophila 12 Genomes Consortium"/>
            <person name="Clark A.G."/>
            <person name="Eisen M.B."/>
            <person name="Smith D.R."/>
            <person name="Bergman C.M."/>
            <person name="Oliver B."/>
            <person name="Markow T.A."/>
            <person name="Kaufman T.C."/>
            <person name="Kellis M."/>
            <person name="Gelbart W."/>
            <person name="Iyer V.N."/>
            <person name="Pollard D.A."/>
            <person name="Sackton T.B."/>
            <person name="Larracuente A.M."/>
            <person name="Singh N.D."/>
            <person name="Abad J.P."/>
            <person name="Abt D.N."/>
            <person name="Adryan B."/>
            <person name="Aguade M."/>
            <person name="Akashi H."/>
            <person name="Anderson W.W."/>
            <person name="Aquadro C.F."/>
            <person name="Ardell D.H."/>
            <person name="Arguello R."/>
            <person name="Artieri C.G."/>
            <person name="Barbash D.A."/>
            <person name="Barker D."/>
            <person name="Barsanti P."/>
            <person name="Batterham P."/>
            <person name="Batzoglou S."/>
            <person name="Begun D."/>
            <person name="Bhutkar A."/>
            <person name="Blanco E."/>
            <person name="Bosak S.A."/>
            <person name="Bradley R.K."/>
            <person name="Brand A.D."/>
            <person name="Brent M.R."/>
            <person name="Brooks A.N."/>
            <person name="Brown R.H."/>
            <person name="Butlin R.K."/>
            <person name="Caggese C."/>
            <person name="Calvi B.R."/>
            <person name="Bernardo de Carvalho A."/>
            <person name="Caspi A."/>
            <person name="Castrezana S."/>
            <person name="Celniker S.E."/>
            <person name="Chang J.L."/>
            <person name="Chapple C."/>
            <person name="Chatterji S."/>
            <person name="Chinwalla A."/>
            <person name="Civetta A."/>
            <person name="Clifton S.W."/>
            <person name="Comeron J.M."/>
            <person name="Costello J.C."/>
            <person name="Coyne J.A."/>
            <person name="Daub J."/>
            <person name="David R.G."/>
            <person name="Delcher A.L."/>
            <person name="Delehaunty K."/>
            <person name="Do C.B."/>
            <person name="Ebling H."/>
            <person name="Edwards K."/>
            <person name="Eickbush T."/>
            <person name="Evans J.D."/>
            <person name="Filipski A."/>
            <person name="Findeiss S."/>
            <person name="Freyhult E."/>
            <person name="Fulton L."/>
            <person name="Fulton R."/>
            <person name="Garcia A.C."/>
            <person name="Gardiner A."/>
            <person name="Garfield D.A."/>
            <person name="Garvin B.E."/>
            <person name="Gibson G."/>
            <person name="Gilbert D."/>
            <person name="Gnerre S."/>
            <person name="Godfrey J."/>
            <person name="Good R."/>
            <person name="Gotea V."/>
            <person name="Gravely B."/>
            <person name="Greenberg A.J."/>
            <person name="Griffiths-Jones S."/>
            <person name="Gross S."/>
            <person name="Guigo R."/>
            <person name="Gustafson E.A."/>
            <person name="Haerty W."/>
            <person name="Hahn M.W."/>
            <person name="Halligan D.L."/>
            <person name="Halpern A.L."/>
            <person name="Halter G.M."/>
            <person name="Han M.V."/>
            <person name="Heger A."/>
            <person name="Hillier L."/>
            <person name="Hinrichs A.S."/>
            <person name="Holmes I."/>
            <person name="Hoskins R.A."/>
            <person name="Hubisz M.J."/>
            <person name="Hultmark D."/>
            <person name="Huntley M.A."/>
            <person name="Jaffe D.B."/>
            <person name="Jagadeeshan S."/>
            <person name="Jeck W.R."/>
            <person name="Johnson J."/>
            <person name="Jones C.D."/>
            <person name="Jordan W.C."/>
            <person name="Karpen G.H."/>
            <person name="Kataoka E."/>
            <person name="Keightley P.D."/>
            <person name="Kheradpour P."/>
            <person name="Kirkness E.F."/>
            <person name="Koerich L.B."/>
            <person name="Kristiansen K."/>
            <person name="Kudrna D."/>
            <person name="Kulathinal R.J."/>
            <person name="Kumar S."/>
            <person name="Kwok R."/>
            <person name="Lander E."/>
            <person name="Langley C.H."/>
            <person name="Lapoint R."/>
            <person name="Lazzaro B.P."/>
            <person name="Lee S.J."/>
            <person name="Levesque L."/>
            <person name="Li R."/>
            <person name="Lin C.F."/>
            <person name="Lin M.F."/>
            <person name="Lindblad-Toh K."/>
            <person name="Llopart A."/>
            <person name="Long M."/>
            <person name="Low L."/>
            <person name="Lozovsky E."/>
            <person name="Lu J."/>
            <person name="Luo M."/>
            <person name="Machado C.A."/>
            <person name="Makalowski W."/>
            <person name="Marzo M."/>
            <person name="Matsuda M."/>
            <person name="Matzkin L."/>
            <person name="McAllister B."/>
            <person name="McBride C.S."/>
            <person name="McKernan B."/>
            <person name="McKernan K."/>
            <person name="Mendez-Lago M."/>
            <person name="Minx P."/>
            <person name="Mollenhauer M.U."/>
            <person name="Montooth K."/>
            <person name="Mount S.M."/>
            <person name="Mu X."/>
            <person name="Myers E."/>
            <person name="Negre B."/>
            <person name="Newfeld S."/>
            <person name="Nielsen R."/>
            <person name="Noor M.A."/>
            <person name="O'Grady P."/>
            <person name="Pachter L."/>
            <person name="Papaceit M."/>
            <person name="Parisi M.J."/>
            <person name="Parisi M."/>
            <person name="Parts L."/>
            <person name="Pedersen J.S."/>
            <person name="Pesole G."/>
            <person name="Phillippy A.M."/>
            <person name="Ponting C.P."/>
            <person name="Pop M."/>
            <person name="Porcelli D."/>
            <person name="Powell J.R."/>
            <person name="Prohaska S."/>
            <person name="Pruitt K."/>
            <person name="Puig M."/>
            <person name="Quesneville H."/>
            <person name="Ram K.R."/>
            <person name="Rand D."/>
            <person name="Rasmussen M.D."/>
            <person name="Reed L.K."/>
            <person name="Reenan R."/>
            <person name="Reily A."/>
            <person name="Remington K.A."/>
            <person name="Rieger T.T."/>
            <person name="Ritchie M.G."/>
            <person name="Robin C."/>
            <person name="Rogers Y.H."/>
            <person name="Rohde C."/>
            <person name="Rozas J."/>
            <person name="Rubenfield M.J."/>
            <person name="Ruiz A."/>
            <person name="Russo S."/>
            <person name="Salzberg S.L."/>
            <person name="Sanchez-Gracia A."/>
            <person name="Saranga D.J."/>
            <person name="Sato H."/>
            <person name="Schaeffer S.W."/>
            <person name="Schatz M.C."/>
            <person name="Schlenke T."/>
            <person name="Schwartz R."/>
            <person name="Segarra C."/>
            <person name="Singh R.S."/>
            <person name="Sirot L."/>
            <person name="Sirota M."/>
            <person name="Sisneros N.B."/>
            <person name="Smith C.D."/>
            <person name="Smith T.F."/>
            <person name="Spieth J."/>
            <person name="Stage D.E."/>
            <person name="Stark A."/>
            <person name="Stephan W."/>
            <person name="Strausberg R.L."/>
            <person name="Strempel S."/>
            <person name="Sturgill D."/>
            <person name="Sutton G."/>
            <person name="Sutton G.G."/>
            <person name="Tao W."/>
            <person name="Teichmann S."/>
            <person name="Tobari Y.N."/>
            <person name="Tomimura Y."/>
            <person name="Tsolas J.M."/>
            <person name="Valente V.L."/>
            <person name="Venter E."/>
            <person name="Venter J.C."/>
            <person name="Vicario S."/>
            <person name="Vieira F.G."/>
            <person name="Vilella A.J."/>
            <person name="Villasante A."/>
            <person name="Walenz B."/>
            <person name="Wang J."/>
            <person name="Wasserman M."/>
            <person name="Watts T."/>
            <person name="Wilson D."/>
            <person name="Wilson R.K."/>
            <person name="Wing R.A."/>
            <person name="Wolfner M.F."/>
            <person name="Wong A."/>
            <person name="Wong G.K."/>
            <person name="Wu C.I."/>
            <person name="Wu G."/>
            <person name="Yamamoto D."/>
            <person name="Yang H.P."/>
            <person name="Yang S.P."/>
            <person name="Yorke J.A."/>
            <person name="Yoshida K."/>
            <person name="Zdobnov E."/>
            <person name="Zhang P."/>
            <person name="Zhang Y."/>
            <person name="Zimin A.V."/>
            <person name="Baldwin J."/>
            <person name="Abdouelleil A."/>
            <person name="Abdulkadir J."/>
            <person name="Abebe A."/>
            <person name="Abera B."/>
            <person name="Abreu J."/>
            <person name="Acer S.C."/>
            <person name="Aftuck L."/>
            <person name="Alexander A."/>
            <person name="An P."/>
            <person name="Anderson E."/>
            <person name="Anderson S."/>
            <person name="Arachi H."/>
            <person name="Azer M."/>
            <person name="Bachantsang P."/>
            <person name="Barry A."/>
            <person name="Bayul T."/>
            <person name="Berlin A."/>
            <person name="Bessette D."/>
            <person name="Bloom T."/>
            <person name="Blye J."/>
            <person name="Boguslavskiy L."/>
            <person name="Bonnet C."/>
            <person name="Boukhgalter B."/>
            <person name="Bourzgui I."/>
            <person name="Brown A."/>
            <person name="Cahill P."/>
            <person name="Channer S."/>
            <person name="Cheshatsang Y."/>
            <person name="Chuda L."/>
            <person name="Citroen M."/>
            <person name="Collymore A."/>
            <person name="Cooke P."/>
            <person name="Costello M."/>
            <person name="D'Aco K."/>
            <person name="Daza R."/>
            <person name="De Haan G."/>
            <person name="DeGray S."/>
            <person name="DeMaso C."/>
            <person name="Dhargay N."/>
            <person name="Dooley K."/>
            <person name="Dooley E."/>
            <person name="Doricent M."/>
            <person name="Dorje P."/>
            <person name="Dorjee K."/>
            <person name="Dupes A."/>
            <person name="Elong R."/>
            <person name="Falk J."/>
            <person name="Farina A."/>
            <person name="Faro S."/>
            <person name="Ferguson D."/>
            <person name="Fisher S."/>
            <person name="Foley C.D."/>
            <person name="Franke A."/>
            <person name="Friedrich D."/>
            <person name="Gadbois L."/>
            <person name="Gearin G."/>
            <person name="Gearin C.R."/>
            <person name="Giannoukos G."/>
            <person name="Goode T."/>
            <person name="Graham J."/>
            <person name="Grandbois E."/>
            <person name="Grewal S."/>
            <person name="Gyaltsen K."/>
            <person name="Hafez N."/>
            <person name="Hagos B."/>
            <person name="Hall J."/>
            <person name="Henson C."/>
            <person name="Hollinger A."/>
            <person name="Honan T."/>
            <person name="Huard M.D."/>
            <person name="Hughes L."/>
            <person name="Hurhula B."/>
            <person name="Husby M.E."/>
            <person name="Kamat A."/>
            <person name="Kanga B."/>
            <person name="Kashin S."/>
            <person name="Khazanovich D."/>
            <person name="Kisner P."/>
            <person name="Lance K."/>
            <person name="Lara M."/>
            <person name="Lee W."/>
            <person name="Lennon N."/>
            <person name="Letendre F."/>
            <person name="LeVine R."/>
            <person name="Lipovsky A."/>
            <person name="Liu X."/>
            <person name="Liu J."/>
            <person name="Liu S."/>
            <person name="Lokyitsang T."/>
            <person name="Lokyitsang Y."/>
            <person name="Lubonja R."/>
            <person name="Lui A."/>
            <person name="MacDonald P."/>
            <person name="Magnisalis V."/>
            <person name="Maru K."/>
            <person name="Matthews C."/>
            <person name="McCusker W."/>
            <person name="McDonough S."/>
            <person name="Mehta T."/>
            <person name="Meldrim J."/>
            <person name="Meneus L."/>
            <person name="Mihai O."/>
            <person name="Mihalev A."/>
            <person name="Mihova T."/>
            <person name="Mittelman R."/>
            <person name="Mlenga V."/>
            <person name="Montmayeur A."/>
            <person name="Mulrain L."/>
            <person name="Navidi A."/>
            <person name="Naylor J."/>
            <person name="Negash T."/>
            <person name="Nguyen T."/>
            <person name="Nguyen N."/>
            <person name="Nicol R."/>
            <person name="Norbu C."/>
            <person name="Norbu N."/>
            <person name="Novod N."/>
            <person name="O'Neill B."/>
            <person name="Osman S."/>
            <person name="Markiewicz E."/>
            <person name="Oyono O.L."/>
            <person name="Patti C."/>
            <person name="Phunkhang P."/>
            <person name="Pierre F."/>
            <person name="Priest M."/>
            <person name="Raghuraman S."/>
            <person name="Rege F."/>
            <person name="Reyes R."/>
            <person name="Rise C."/>
            <person name="Rogov P."/>
            <person name="Ross K."/>
            <person name="Ryan E."/>
            <person name="Settipalli S."/>
            <person name="Shea T."/>
            <person name="Sherpa N."/>
            <person name="Shi L."/>
            <person name="Shih D."/>
            <person name="Sparrow T."/>
            <person name="Spaulding J."/>
            <person name="Stalker J."/>
            <person name="Stange-Thomann N."/>
            <person name="Stavropoulos S."/>
            <person name="Stone C."/>
            <person name="Strader C."/>
            <person name="Tesfaye S."/>
            <person name="Thomson T."/>
            <person name="Thoulutsang Y."/>
            <person name="Thoulutsang D."/>
            <person name="Topham K."/>
            <person name="Topping I."/>
            <person name="Tsamla T."/>
            <person name="Vassiliev H."/>
            <person name="Vo A."/>
            <person name="Wangchuk T."/>
            <person name="Wangdi T."/>
            <person name="Weiand M."/>
            <person name="Wilkinson J."/>
            <person name="Wilson A."/>
            <person name="Yadav S."/>
            <person name="Young G."/>
            <person name="Yu Q."/>
            <person name="Zembek L."/>
            <person name="Zhong D."/>
            <person name="Zimmer A."/>
            <person name="Zwirko Z."/>
            <person name="Jaffe D.B."/>
            <person name="Alvarez P."/>
            <person name="Brockman W."/>
            <person name="Butler J."/>
            <person name="Chin C."/>
            <person name="Gnerre S."/>
            <person name="Grabherr M."/>
            <person name="Kleber M."/>
            <person name="Mauceli E."/>
            <person name="MacCallum I."/>
        </authorList>
    </citation>
    <scope>NUCLEOTIDE SEQUENCE [LARGE SCALE GENOMIC DNA]</scope>
    <source>
        <strain evidence="16">Tucson 15287-2541.00</strain>
    </source>
</reference>
<dbReference type="PROSITE" id="PS50157">
    <property type="entry name" value="ZINC_FINGER_C2H2_2"/>
    <property type="match status" value="7"/>
</dbReference>
<keyword evidence="16" id="KW-1185">Reference proteome</keyword>
<keyword evidence="3" id="KW-0677">Repeat</keyword>
<feature type="binding site" evidence="10">
    <location>
        <position position="197"/>
    </location>
    <ligand>
        <name>Zn(2+)</name>
        <dbReference type="ChEBI" id="CHEBI:29105"/>
    </ligand>
</feature>
<dbReference type="SUPFAM" id="SSF57716">
    <property type="entry name" value="Glucocorticoid receptor-like (DNA-binding domain)"/>
    <property type="match status" value="1"/>
</dbReference>
<evidence type="ECO:0000256" key="7">
    <source>
        <dbReference type="ARBA" id="ARBA00023242"/>
    </source>
</evidence>
<keyword evidence="4 8" id="KW-0863">Zinc-finger</keyword>
<feature type="region of interest" description="Disordered" evidence="11">
    <location>
        <begin position="360"/>
        <end position="409"/>
    </location>
</feature>
<organism evidence="16">
    <name type="scientific">Drosophila grimshawi</name>
    <name type="common">Hawaiian fruit fly</name>
    <name type="synonym">Idiomyia grimshawi</name>
    <dbReference type="NCBI Taxonomy" id="7222"/>
    <lineage>
        <taxon>Eukaryota</taxon>
        <taxon>Metazoa</taxon>
        <taxon>Ecdysozoa</taxon>
        <taxon>Arthropoda</taxon>
        <taxon>Hexapoda</taxon>
        <taxon>Insecta</taxon>
        <taxon>Pterygota</taxon>
        <taxon>Neoptera</taxon>
        <taxon>Endopterygota</taxon>
        <taxon>Diptera</taxon>
        <taxon>Brachycera</taxon>
        <taxon>Muscomorpha</taxon>
        <taxon>Ephydroidea</taxon>
        <taxon>Drosophilidae</taxon>
        <taxon>Drosophila</taxon>
        <taxon>Hawaiian Drosophila</taxon>
    </lineage>
</organism>
<dbReference type="SMR" id="B4JGY3"/>
<evidence type="ECO:0000256" key="11">
    <source>
        <dbReference type="SAM" id="MobiDB-lite"/>
    </source>
</evidence>
<dbReference type="SMART" id="SM00692">
    <property type="entry name" value="DM3"/>
    <property type="match status" value="1"/>
</dbReference>
<dbReference type="GO" id="GO:0008270">
    <property type="term" value="F:zinc ion binding"/>
    <property type="evidence" value="ECO:0007669"/>
    <property type="project" value="UniProtKB-UniRule"/>
</dbReference>
<accession>B4JGY3</accession>
<dbReference type="STRING" id="7222.B4JGY3"/>
<evidence type="ECO:0000256" key="3">
    <source>
        <dbReference type="ARBA" id="ARBA00022737"/>
    </source>
</evidence>
<dbReference type="Pfam" id="PF00096">
    <property type="entry name" value="zf-C2H2"/>
    <property type="match status" value="3"/>
</dbReference>
<keyword evidence="7" id="KW-0539">Nucleus</keyword>
<keyword evidence="5 10" id="KW-0862">Zinc</keyword>
<name>B4JGY3_DROGR</name>
<feature type="domain" description="C2H2-type" evidence="12">
    <location>
        <begin position="420"/>
        <end position="447"/>
    </location>
</feature>
<feature type="domain" description="ZAD" evidence="14">
    <location>
        <begin position="192"/>
        <end position="268"/>
    </location>
</feature>
<dbReference type="PROSITE" id="PS51915">
    <property type="entry name" value="ZAD"/>
    <property type="match status" value="1"/>
</dbReference>
<dbReference type="GO" id="GO:0005694">
    <property type="term" value="C:chromosome"/>
    <property type="evidence" value="ECO:0007669"/>
    <property type="project" value="UniProtKB-ARBA"/>
</dbReference>
<dbReference type="SUPFAM" id="SSF57667">
    <property type="entry name" value="beta-beta-alpha zinc fingers"/>
    <property type="match status" value="4"/>
</dbReference>
<sequence length="663" mass="76007">MKCAVHNCTNKFKSKQKHSEQLSFFSFPKNPDILKKWVAFCRKSSRDKLKATAKSVICNEHFKEDDIQGALQFQMGLCSKRTLRPGAVPCINNNDISALERERSEKKKNKKLVAELLEEASAREAAEASGAIVIAPNFIRNTGINSVPDFVSATGNAFVPFTPTPIEHDPLAEELDCSTKSSGQDQRLVEQKRCRTCFAQFVLDESSKDLCDSQNAVMLYHIEVITGIWIQCKDEGSAVMCSSCVANLRTAIAFREACIRTELQLAAGVADVIPAVINESISEDGDGWDEQPDGHQEQDMLVKDEFVSVFSVDDTGNQTTVIEPLSQQMIQAVVGQSPSAADPNSIALGAQIYEDLLNEYKGKDKTPRPRQKRGIVAMQKPAARQRKRKPREPKPIRPKRTKEERNRIRREQIRAMPLNYVCDQCGASFRVRCNLTIHMLRHTRTKNYTCPECPKKFYDSYMRNIHLRVRHRGELPFTCNFCKKAFGSSNTRYLHEKNVHGASPRIHRNENRLNKKLELKEGDQQSQDGQNQKTTVRHFCTYCDKSYATKYALNWHINQHIGVKPFKCKVCDMRFPDPQAKKKHEVKHDSKRPYECDICLKGFYVRCKLKEHERIHTGERPYRCDVCNALFRYKFNLYSHQFSKMHKENVQKVTKMEIIEDSN</sequence>
<comment type="subcellular location">
    <subcellularLocation>
        <location evidence="1">Nucleus</location>
    </subcellularLocation>
</comment>
<evidence type="ECO:0000256" key="6">
    <source>
        <dbReference type="ARBA" id="ARBA00023125"/>
    </source>
</evidence>
<dbReference type="InterPro" id="IPR006612">
    <property type="entry name" value="THAP_Znf"/>
</dbReference>
<feature type="compositionally biased region" description="Basic residues" evidence="11">
    <location>
        <begin position="383"/>
        <end position="400"/>
    </location>
</feature>
<keyword evidence="6 9" id="KW-0238">DNA-binding</keyword>
<keyword evidence="2 10" id="KW-0479">Metal-binding</keyword>
<evidence type="ECO:0000256" key="8">
    <source>
        <dbReference type="PROSITE-ProRule" id="PRU00042"/>
    </source>
</evidence>
<protein>
    <submittedName>
        <fullName evidence="15">GH19508</fullName>
    </submittedName>
</protein>
<feature type="domain" description="C2H2-type" evidence="12">
    <location>
        <begin position="448"/>
        <end position="476"/>
    </location>
</feature>
<dbReference type="AlphaFoldDB" id="B4JGY3"/>
<evidence type="ECO:0000256" key="5">
    <source>
        <dbReference type="ARBA" id="ARBA00022833"/>
    </source>
</evidence>
<feature type="binding site" evidence="10">
    <location>
        <position position="244"/>
    </location>
    <ligand>
        <name>Zn(2+)</name>
        <dbReference type="ChEBI" id="CHEBI:29105"/>
    </ligand>
</feature>
<dbReference type="PhylomeDB" id="B4JGY3"/>
<dbReference type="FunCoup" id="B4JGY3">
    <property type="interactions" value="491"/>
</dbReference>
<evidence type="ECO:0000256" key="1">
    <source>
        <dbReference type="ARBA" id="ARBA00004123"/>
    </source>
</evidence>
<dbReference type="FunFam" id="3.30.160.60:FF:001498">
    <property type="entry name" value="Zinc finger protein 404"/>
    <property type="match status" value="1"/>
</dbReference>
<dbReference type="SMART" id="SM00355">
    <property type="entry name" value="ZnF_C2H2"/>
    <property type="match status" value="7"/>
</dbReference>
<evidence type="ECO:0000313" key="16">
    <source>
        <dbReference type="Proteomes" id="UP000001070"/>
    </source>
</evidence>
<dbReference type="SMART" id="SM00868">
    <property type="entry name" value="zf-AD"/>
    <property type="match status" value="1"/>
</dbReference>
<feature type="binding site" evidence="10">
    <location>
        <position position="241"/>
    </location>
    <ligand>
        <name>Zn(2+)</name>
        <dbReference type="ChEBI" id="CHEBI:29105"/>
    </ligand>
</feature>
<dbReference type="Gene3D" id="6.20.210.20">
    <property type="entry name" value="THAP domain"/>
    <property type="match status" value="1"/>
</dbReference>
<evidence type="ECO:0000259" key="13">
    <source>
        <dbReference type="PROSITE" id="PS50950"/>
    </source>
</evidence>
<dbReference type="KEGG" id="dgr:6563000"/>
<dbReference type="FunFam" id="3.30.160.60:FF:000100">
    <property type="entry name" value="Zinc finger 45-like"/>
    <property type="match status" value="1"/>
</dbReference>
<dbReference type="PROSITE" id="PS00028">
    <property type="entry name" value="ZINC_FINGER_C2H2_1"/>
    <property type="match status" value="7"/>
</dbReference>
<dbReference type="GO" id="GO:0043565">
    <property type="term" value="F:sequence-specific DNA binding"/>
    <property type="evidence" value="ECO:0007669"/>
    <property type="project" value="UniProtKB-ARBA"/>
</dbReference>
<dbReference type="OrthoDB" id="4327074at2759"/>
<feature type="domain" description="C2H2-type" evidence="12">
    <location>
        <begin position="594"/>
        <end position="621"/>
    </location>
</feature>
<proteinExistence type="predicted"/>
<evidence type="ECO:0000256" key="10">
    <source>
        <dbReference type="PROSITE-ProRule" id="PRU01263"/>
    </source>
</evidence>
<feature type="domain" description="C2H2-type" evidence="12">
    <location>
        <begin position="538"/>
        <end position="565"/>
    </location>
</feature>
<dbReference type="PANTHER" id="PTHR16515:SF66">
    <property type="entry name" value="C2H2-TYPE DOMAIN-CONTAINING PROTEIN"/>
    <property type="match status" value="1"/>
</dbReference>
<dbReference type="EMBL" id="CH916369">
    <property type="protein sequence ID" value="EDV93761.1"/>
    <property type="molecule type" value="Genomic_DNA"/>
</dbReference>
<gene>
    <name evidence="15" type="primary">Dgri\GH19508</name>
    <name evidence="15" type="ORF">Dgri_GH19508</name>
</gene>
<evidence type="ECO:0000256" key="4">
    <source>
        <dbReference type="ARBA" id="ARBA00022771"/>
    </source>
</evidence>
<dbReference type="InterPro" id="IPR038441">
    <property type="entry name" value="THAP_Znf_sf"/>
</dbReference>
<evidence type="ECO:0000259" key="14">
    <source>
        <dbReference type="PROSITE" id="PS51915"/>
    </source>
</evidence>
<evidence type="ECO:0000256" key="9">
    <source>
        <dbReference type="PROSITE-ProRule" id="PRU00309"/>
    </source>
</evidence>
<evidence type="ECO:0000259" key="12">
    <source>
        <dbReference type="PROSITE" id="PS50157"/>
    </source>
</evidence>
<feature type="domain" description="C2H2-type" evidence="12">
    <location>
        <begin position="622"/>
        <end position="651"/>
    </location>
</feature>
<dbReference type="FunFam" id="3.30.160.60:FF:001732">
    <property type="entry name" value="Zgc:162936"/>
    <property type="match status" value="1"/>
</dbReference>
<dbReference type="InterPro" id="IPR013087">
    <property type="entry name" value="Znf_C2H2_type"/>
</dbReference>
<feature type="binding site" evidence="10">
    <location>
        <position position="194"/>
    </location>
    <ligand>
        <name>Zn(2+)</name>
        <dbReference type="ChEBI" id="CHEBI:29105"/>
    </ligand>
</feature>
<dbReference type="OMA" id="KRPLQCD"/>
<dbReference type="SMART" id="SM00980">
    <property type="entry name" value="THAP"/>
    <property type="match status" value="1"/>
</dbReference>
<feature type="domain" description="C2H2-type" evidence="12">
    <location>
        <begin position="566"/>
        <end position="593"/>
    </location>
</feature>
<dbReference type="eggNOG" id="KOG1721">
    <property type="taxonomic scope" value="Eukaryota"/>
</dbReference>
<feature type="domain" description="C2H2-type" evidence="12">
    <location>
        <begin position="477"/>
        <end position="505"/>
    </location>
</feature>
<dbReference type="PANTHER" id="PTHR16515">
    <property type="entry name" value="PR DOMAIN ZINC FINGER PROTEIN"/>
    <property type="match status" value="1"/>
</dbReference>
<dbReference type="GO" id="GO:0045893">
    <property type="term" value="P:positive regulation of DNA-templated transcription"/>
    <property type="evidence" value="ECO:0007669"/>
    <property type="project" value="UniProtKB-ARBA"/>
</dbReference>
<dbReference type="Pfam" id="PF07776">
    <property type="entry name" value="zf-AD"/>
    <property type="match status" value="1"/>
</dbReference>
<dbReference type="Proteomes" id="UP000001070">
    <property type="component" value="Unassembled WGS sequence"/>
</dbReference>
<dbReference type="HOGENOM" id="CLU_002678_94_3_1"/>
<dbReference type="GO" id="GO:0005634">
    <property type="term" value="C:nucleus"/>
    <property type="evidence" value="ECO:0007669"/>
    <property type="project" value="UniProtKB-SubCell"/>
</dbReference>
<dbReference type="InterPro" id="IPR012934">
    <property type="entry name" value="Znf_AD"/>
</dbReference>
<dbReference type="PROSITE" id="PS50950">
    <property type="entry name" value="ZF_THAP"/>
    <property type="match status" value="1"/>
</dbReference>
<dbReference type="Pfam" id="PF05485">
    <property type="entry name" value="THAP"/>
    <property type="match status" value="1"/>
</dbReference>
<feature type="domain" description="THAP-type" evidence="13">
    <location>
        <begin position="1"/>
        <end position="92"/>
    </location>
</feature>
<dbReference type="Gene3D" id="3.30.160.60">
    <property type="entry name" value="Classic Zinc Finger"/>
    <property type="match status" value="5"/>
</dbReference>
<dbReference type="InterPro" id="IPR036236">
    <property type="entry name" value="Znf_C2H2_sf"/>
</dbReference>
<dbReference type="InterPro" id="IPR050331">
    <property type="entry name" value="Zinc_finger"/>
</dbReference>
<dbReference type="InParanoid" id="B4JGY3"/>
<evidence type="ECO:0000256" key="2">
    <source>
        <dbReference type="ARBA" id="ARBA00022723"/>
    </source>
</evidence>